<keyword evidence="2 6" id="KW-0812">Transmembrane</keyword>
<name>A0A0L6W1A3_9FIRM</name>
<feature type="transmembrane region" description="Helical" evidence="6">
    <location>
        <begin position="6"/>
        <end position="30"/>
    </location>
</feature>
<dbReference type="AlphaFoldDB" id="A0A0L6W1A3"/>
<dbReference type="InterPro" id="IPR045062">
    <property type="entry name" value="Cyt_c_biogenesis_CcsA/CcmC"/>
</dbReference>
<evidence type="ECO:0000259" key="7">
    <source>
        <dbReference type="Pfam" id="PF01578"/>
    </source>
</evidence>
<evidence type="ECO:0000256" key="3">
    <source>
        <dbReference type="ARBA" id="ARBA00022748"/>
    </source>
</evidence>
<dbReference type="Proteomes" id="UP000037175">
    <property type="component" value="Unassembled WGS sequence"/>
</dbReference>
<accession>A0A0L6W1A3</accession>
<evidence type="ECO:0000256" key="6">
    <source>
        <dbReference type="SAM" id="Phobius"/>
    </source>
</evidence>
<comment type="subcellular location">
    <subcellularLocation>
        <location evidence="1">Membrane</location>
        <topology evidence="1">Multi-pass membrane protein</topology>
    </subcellularLocation>
</comment>
<feature type="domain" description="Cytochrome c assembly protein" evidence="7">
    <location>
        <begin position="69"/>
        <end position="274"/>
    </location>
</feature>
<reference evidence="9" key="1">
    <citation type="submission" date="2015-07" db="EMBL/GenBank/DDBJ databases">
        <title>Complete Genome of Thermincola ferriacetica strain Z-0001T.</title>
        <authorList>
            <person name="Lusk B."/>
            <person name="Badalamenti J.P."/>
            <person name="Parameswaran P."/>
            <person name="Bond D.R."/>
            <person name="Torres C.I."/>
        </authorList>
    </citation>
    <scope>NUCLEOTIDE SEQUENCE [LARGE SCALE GENOMIC DNA]</scope>
    <source>
        <strain evidence="9">Z-0001</strain>
    </source>
</reference>
<proteinExistence type="predicted"/>
<dbReference type="RefSeq" id="WP_052218185.1">
    <property type="nucleotide sequence ID" value="NZ_LGTE01000013.1"/>
</dbReference>
<feature type="transmembrane region" description="Helical" evidence="6">
    <location>
        <begin position="137"/>
        <end position="158"/>
    </location>
</feature>
<keyword evidence="9" id="KW-1185">Reference proteome</keyword>
<sequence>MDAIKVQVILFWAAVTVYVAATCLNLIAIIFRKPNLTNFSPYLAVIGFLPHTAGIILRWMQTGHFPYWGKYEVFNSYAWAFILLYLVLFLIKRELKVTGTVLFPVAFFMIGIALTGSKETTEIPSTFLTYWLGVHVAFAKLAYGSGLISAFFGGLYLWRAGKSNTDSGEDVPGWVPSLDFCDFYTYRFAVFAFICMSIMIGAGAVWAYKAWGRYWGWDPVETWSLVSWFVYGTLLHLRVTMGWRGKRGAWLSIIAVFIVLFSYFGMPLIYDTVHEHLEL</sequence>
<feature type="transmembrane region" description="Helical" evidence="6">
    <location>
        <begin position="220"/>
        <end position="237"/>
    </location>
</feature>
<dbReference type="InterPro" id="IPR002541">
    <property type="entry name" value="Cyt_c_assembly"/>
</dbReference>
<dbReference type="GO" id="GO:0017004">
    <property type="term" value="P:cytochrome complex assembly"/>
    <property type="evidence" value="ECO:0007669"/>
    <property type="project" value="UniProtKB-KW"/>
</dbReference>
<evidence type="ECO:0000256" key="1">
    <source>
        <dbReference type="ARBA" id="ARBA00004141"/>
    </source>
</evidence>
<comment type="caution">
    <text evidence="8">The sequence shown here is derived from an EMBL/GenBank/DDBJ whole genome shotgun (WGS) entry which is preliminary data.</text>
</comment>
<keyword evidence="3" id="KW-0201">Cytochrome c-type biogenesis</keyword>
<evidence type="ECO:0000256" key="2">
    <source>
        <dbReference type="ARBA" id="ARBA00022692"/>
    </source>
</evidence>
<dbReference type="Pfam" id="PF01578">
    <property type="entry name" value="Cytochrom_C_asm"/>
    <property type="match status" value="1"/>
</dbReference>
<evidence type="ECO:0000256" key="4">
    <source>
        <dbReference type="ARBA" id="ARBA00022989"/>
    </source>
</evidence>
<feature type="transmembrane region" description="Helical" evidence="6">
    <location>
        <begin position="42"/>
        <end position="61"/>
    </location>
</feature>
<evidence type="ECO:0000256" key="5">
    <source>
        <dbReference type="ARBA" id="ARBA00023136"/>
    </source>
</evidence>
<dbReference type="EMBL" id="LGTE01000013">
    <property type="protein sequence ID" value="KNZ69357.1"/>
    <property type="molecule type" value="Genomic_DNA"/>
</dbReference>
<dbReference type="PANTHER" id="PTHR30071:SF1">
    <property type="entry name" value="CYTOCHROME B_B6 PROTEIN-RELATED"/>
    <property type="match status" value="1"/>
</dbReference>
<keyword evidence="5 6" id="KW-0472">Membrane</keyword>
<dbReference type="GO" id="GO:0005886">
    <property type="term" value="C:plasma membrane"/>
    <property type="evidence" value="ECO:0007669"/>
    <property type="project" value="TreeGrafter"/>
</dbReference>
<evidence type="ECO:0000313" key="8">
    <source>
        <dbReference type="EMBL" id="KNZ69357.1"/>
    </source>
</evidence>
<organism evidence="8 9">
    <name type="scientific">Thermincola ferriacetica</name>
    <dbReference type="NCBI Taxonomy" id="281456"/>
    <lineage>
        <taxon>Bacteria</taxon>
        <taxon>Bacillati</taxon>
        <taxon>Bacillota</taxon>
        <taxon>Clostridia</taxon>
        <taxon>Eubacteriales</taxon>
        <taxon>Thermincolaceae</taxon>
        <taxon>Thermincola</taxon>
    </lineage>
</organism>
<feature type="transmembrane region" description="Helical" evidence="6">
    <location>
        <begin position="249"/>
        <end position="270"/>
    </location>
</feature>
<gene>
    <name evidence="8" type="ORF">Tfer_1994</name>
</gene>
<keyword evidence="4 6" id="KW-1133">Transmembrane helix</keyword>
<feature type="transmembrane region" description="Helical" evidence="6">
    <location>
        <begin position="73"/>
        <end position="91"/>
    </location>
</feature>
<feature type="transmembrane region" description="Helical" evidence="6">
    <location>
        <begin position="98"/>
        <end position="117"/>
    </location>
</feature>
<protein>
    <submittedName>
        <fullName evidence="8">Cytochrome c assembly protein</fullName>
    </submittedName>
</protein>
<feature type="transmembrane region" description="Helical" evidence="6">
    <location>
        <begin position="188"/>
        <end position="208"/>
    </location>
</feature>
<dbReference type="PANTHER" id="PTHR30071">
    <property type="entry name" value="HEME EXPORTER PROTEIN C"/>
    <property type="match status" value="1"/>
</dbReference>
<evidence type="ECO:0000313" key="9">
    <source>
        <dbReference type="Proteomes" id="UP000037175"/>
    </source>
</evidence>
<dbReference type="GO" id="GO:0020037">
    <property type="term" value="F:heme binding"/>
    <property type="evidence" value="ECO:0007669"/>
    <property type="project" value="InterPro"/>
</dbReference>